<dbReference type="Pfam" id="PF04024">
    <property type="entry name" value="PspC"/>
    <property type="match status" value="1"/>
</dbReference>
<accession>A0A919G690</accession>
<feature type="transmembrane region" description="Helical" evidence="7">
    <location>
        <begin position="293"/>
        <end position="311"/>
    </location>
</feature>
<organism evidence="9 10">
    <name type="scientific">Streptomyces sulfonofaciens</name>
    <dbReference type="NCBI Taxonomy" id="68272"/>
    <lineage>
        <taxon>Bacteria</taxon>
        <taxon>Bacillati</taxon>
        <taxon>Actinomycetota</taxon>
        <taxon>Actinomycetes</taxon>
        <taxon>Kitasatosporales</taxon>
        <taxon>Streptomycetaceae</taxon>
        <taxon>Streptomyces</taxon>
    </lineage>
</organism>
<feature type="transmembrane region" description="Helical" evidence="7">
    <location>
        <begin position="317"/>
        <end position="335"/>
    </location>
</feature>
<dbReference type="Proteomes" id="UP000603708">
    <property type="component" value="Unassembled WGS sequence"/>
</dbReference>
<feature type="region of interest" description="Disordered" evidence="6">
    <location>
        <begin position="179"/>
        <end position="205"/>
    </location>
</feature>
<feature type="compositionally biased region" description="Low complexity" evidence="6">
    <location>
        <begin position="179"/>
        <end position="191"/>
    </location>
</feature>
<evidence type="ECO:0000313" key="9">
    <source>
        <dbReference type="EMBL" id="GHH78740.1"/>
    </source>
</evidence>
<keyword evidence="5 7" id="KW-0472">Membrane</keyword>
<dbReference type="PANTHER" id="PTHR33885:SF3">
    <property type="entry name" value="PHAGE SHOCK PROTEIN C"/>
    <property type="match status" value="1"/>
</dbReference>
<evidence type="ECO:0000256" key="4">
    <source>
        <dbReference type="ARBA" id="ARBA00022989"/>
    </source>
</evidence>
<gene>
    <name evidence="9" type="ORF">GCM10018793_30020</name>
</gene>
<feature type="transmembrane region" description="Helical" evidence="7">
    <location>
        <begin position="261"/>
        <end position="281"/>
    </location>
</feature>
<keyword evidence="3 7" id="KW-0812">Transmembrane</keyword>
<evidence type="ECO:0000256" key="5">
    <source>
        <dbReference type="ARBA" id="ARBA00023136"/>
    </source>
</evidence>
<dbReference type="PANTHER" id="PTHR33885">
    <property type="entry name" value="PHAGE SHOCK PROTEIN C"/>
    <property type="match status" value="1"/>
</dbReference>
<feature type="transmembrane region" description="Helical" evidence="7">
    <location>
        <begin position="79"/>
        <end position="106"/>
    </location>
</feature>
<evidence type="ECO:0000256" key="2">
    <source>
        <dbReference type="ARBA" id="ARBA00022475"/>
    </source>
</evidence>
<dbReference type="InterPro" id="IPR007168">
    <property type="entry name" value="Phageshock_PspC_N"/>
</dbReference>
<comment type="caution">
    <text evidence="9">The sequence shown here is derived from an EMBL/GenBank/DDBJ whole genome shotgun (WGS) entry which is preliminary data.</text>
</comment>
<comment type="subcellular location">
    <subcellularLocation>
        <location evidence="1">Cell membrane</location>
        <topology evidence="1">Single-pass membrane protein</topology>
    </subcellularLocation>
</comment>
<evidence type="ECO:0000256" key="1">
    <source>
        <dbReference type="ARBA" id="ARBA00004162"/>
    </source>
</evidence>
<sequence length="466" mass="47662">MTDQHHAAPGPEPRPGTGGQGPGAAAAGPGARSAGPRQGAGEPAPGAAGLPGALRRDRRQKVLGGVCAGLGRHCDLDPVIFRIVLAVLSVTGGVGLIFYGFVWLFVPFEDDEENEARRLLSGRVDGPALTAVLCALVGCGLFLSMLGNGDVLTFGATVTLLLAGAGYWSRQRGAADPDPLAAQAAADAPPEAKAPPAPSSFPSWWRDPIVKDGTHDGGTGYLWGPTDLDDTSTLRNVARTSRWEVGGRVPRVPAGRGPRWIAGWVFLLALAAGAAGTALTWRTDALGTSLQTGLACALAVFGAGIAVSALLGRTGAGSIVLAVVTAGLLAASSAVPKNITTDWIRTTWAPATAAQLSPQYELGTGDGTLDLSHVAVAGGSTLKTRAEVGMGRLRVVVPRDTAVRLYITVGLGDIQVPNHGRQDVDVAPGKERRLTLPARGAHARAGTLDLHLEVGLGQAEVSRAAA</sequence>
<dbReference type="GO" id="GO:0005886">
    <property type="term" value="C:plasma membrane"/>
    <property type="evidence" value="ECO:0007669"/>
    <property type="project" value="UniProtKB-SubCell"/>
</dbReference>
<dbReference type="AlphaFoldDB" id="A0A919G690"/>
<dbReference type="RefSeq" id="WP_189932060.1">
    <property type="nucleotide sequence ID" value="NZ_BNCD01000007.1"/>
</dbReference>
<reference evidence="9" key="2">
    <citation type="submission" date="2020-09" db="EMBL/GenBank/DDBJ databases">
        <authorList>
            <person name="Sun Q."/>
            <person name="Ohkuma M."/>
        </authorList>
    </citation>
    <scope>NUCLEOTIDE SEQUENCE</scope>
    <source>
        <strain evidence="9">JCM 5069</strain>
    </source>
</reference>
<evidence type="ECO:0000256" key="3">
    <source>
        <dbReference type="ARBA" id="ARBA00022692"/>
    </source>
</evidence>
<evidence type="ECO:0000256" key="7">
    <source>
        <dbReference type="SAM" id="Phobius"/>
    </source>
</evidence>
<evidence type="ECO:0000256" key="6">
    <source>
        <dbReference type="SAM" id="MobiDB-lite"/>
    </source>
</evidence>
<protein>
    <submittedName>
        <fullName evidence="9">Membrane protein</fullName>
    </submittedName>
</protein>
<evidence type="ECO:0000259" key="8">
    <source>
        <dbReference type="Pfam" id="PF04024"/>
    </source>
</evidence>
<dbReference type="InterPro" id="IPR052027">
    <property type="entry name" value="PspC"/>
</dbReference>
<reference evidence="9" key="1">
    <citation type="journal article" date="2014" name="Int. J. Syst. Evol. Microbiol.">
        <title>Complete genome sequence of Corynebacterium casei LMG S-19264T (=DSM 44701T), isolated from a smear-ripened cheese.</title>
        <authorList>
            <consortium name="US DOE Joint Genome Institute (JGI-PGF)"/>
            <person name="Walter F."/>
            <person name="Albersmeier A."/>
            <person name="Kalinowski J."/>
            <person name="Ruckert C."/>
        </authorList>
    </citation>
    <scope>NUCLEOTIDE SEQUENCE</scope>
    <source>
        <strain evidence="9">JCM 5069</strain>
    </source>
</reference>
<feature type="domain" description="Phage shock protein PspC N-terminal" evidence="8">
    <location>
        <begin position="54"/>
        <end position="107"/>
    </location>
</feature>
<proteinExistence type="predicted"/>
<feature type="transmembrane region" description="Helical" evidence="7">
    <location>
        <begin position="126"/>
        <end position="144"/>
    </location>
</feature>
<keyword evidence="2" id="KW-1003">Cell membrane</keyword>
<keyword evidence="4 7" id="KW-1133">Transmembrane helix</keyword>
<keyword evidence="10" id="KW-1185">Reference proteome</keyword>
<feature type="region of interest" description="Disordered" evidence="6">
    <location>
        <begin position="1"/>
        <end position="52"/>
    </location>
</feature>
<evidence type="ECO:0000313" key="10">
    <source>
        <dbReference type="Proteomes" id="UP000603708"/>
    </source>
</evidence>
<name>A0A919G690_9ACTN</name>
<dbReference type="EMBL" id="BNCD01000007">
    <property type="protein sequence ID" value="GHH78740.1"/>
    <property type="molecule type" value="Genomic_DNA"/>
</dbReference>
<feature type="compositionally biased region" description="Low complexity" evidence="6">
    <location>
        <begin position="23"/>
        <end position="52"/>
    </location>
</feature>